<dbReference type="SUPFAM" id="SSF54529">
    <property type="entry name" value="Mitochondrial glycoprotein MAM33-like"/>
    <property type="match status" value="1"/>
</dbReference>
<dbReference type="PANTHER" id="PTHR10826">
    <property type="entry name" value="COMPLEMENT COMPONENT 1"/>
    <property type="match status" value="1"/>
</dbReference>
<protein>
    <submittedName>
        <fullName evidence="2">Suaprga1</fullName>
    </submittedName>
</protein>
<evidence type="ECO:0000313" key="2">
    <source>
        <dbReference type="EMBL" id="QSS60945.1"/>
    </source>
</evidence>
<dbReference type="PANTHER" id="PTHR10826:SF1">
    <property type="entry name" value="COMPLEMENT COMPONENT 1 Q SUBCOMPONENT-BINDING PROTEIN, MITOCHONDRIAL"/>
    <property type="match status" value="1"/>
</dbReference>
<reference evidence="2" key="1">
    <citation type="submission" date="2021-01" db="EMBL/GenBank/DDBJ databases">
        <title>Chromosome-level genome assembly of a human fungal pathogen reveals clustering of transcriptionally co-regulated genes.</title>
        <authorList>
            <person name="Voorhies M."/>
            <person name="Cohen S."/>
            <person name="Shea T.P."/>
            <person name="Petrus S."/>
            <person name="Munoz J.F."/>
            <person name="Poplawski S."/>
            <person name="Goldman W.E."/>
            <person name="Michael T."/>
            <person name="Cuomo C.A."/>
            <person name="Sil A."/>
            <person name="Beyhan S."/>
        </authorList>
    </citation>
    <scope>NUCLEOTIDE SEQUENCE</scope>
    <source>
        <strain evidence="2">WU24</strain>
    </source>
</reference>
<proteinExistence type="predicted"/>
<sequence length="505" mass="57298">MPKTLHKVQKQIAKQRRKLDSLHENSRDSKRLRRAGEREHKLAVAASVTMKGRQSFVDRVLFFKENIQDPPAVLSDGDMAQLITRFIARHQPELDQLQQERRPGRPPVKREEVLRDKIEAEGREFESGFWLPDMGDEENIKKLAKWNGEWSSMISPANCSRKKPSTTTFDVRCSNIQTPYSQSPSTPRHSNAVIPPSLLSTMLSLRAFTRSVPHTLSRSIAISARSTISKPSILQSAWIRAPRYVYPATAAFSTTRARLEPAGQSDLELAAKLNEEMKYEQNDSSVETLPESVQYYIDNCPFEIQHKEGEDEVVLTRTFGDEKIRVAFSLSDIQDLTENDSALADEHDDLDAPTNERQGRGSQVPVAPEDKVSDADQEEEGFEDEDQVPSYPARVSVTIEKKGKGAMQIETIAQDGFIQIQNVGYFAKADLANAASAEKEWTRQSLYSGPPFGNLDEDLQTLMERYLEERGVDSALALFVPDYIEFKEQQEYIRWLRNLKTFIEA</sequence>
<dbReference type="Proteomes" id="UP000663671">
    <property type="component" value="Chromosome 4"/>
</dbReference>
<dbReference type="InterPro" id="IPR038356">
    <property type="entry name" value="Tma16_sf"/>
</dbReference>
<dbReference type="Pfam" id="PF11176">
    <property type="entry name" value="Tma16"/>
    <property type="match status" value="1"/>
</dbReference>
<dbReference type="OrthoDB" id="278212at2759"/>
<dbReference type="InterPro" id="IPR021346">
    <property type="entry name" value="Tma16"/>
</dbReference>
<feature type="region of interest" description="Disordered" evidence="1">
    <location>
        <begin position="1"/>
        <end position="38"/>
    </location>
</feature>
<dbReference type="Gene3D" id="3.10.280.10">
    <property type="entry name" value="Mitochondrial glycoprotein"/>
    <property type="match status" value="1"/>
</dbReference>
<dbReference type="GO" id="GO:0042256">
    <property type="term" value="P:cytosolic ribosome assembly"/>
    <property type="evidence" value="ECO:0007669"/>
    <property type="project" value="TreeGrafter"/>
</dbReference>
<dbReference type="VEuPathDB" id="FungiDB:I7I51_05751"/>
<name>A0A8A1M5L8_AJECA</name>
<accession>A0A8A1M5L8</accession>
<dbReference type="Pfam" id="PF02330">
    <property type="entry name" value="MAM33"/>
    <property type="match status" value="1"/>
</dbReference>
<dbReference type="Gene3D" id="1.20.1440.170">
    <property type="entry name" value="Translation machinery-associated protein 16-like"/>
    <property type="match status" value="1"/>
</dbReference>
<dbReference type="FunFam" id="3.10.280.10:FF:000007">
    <property type="entry name" value="Regulatory protein SUAPRGA1"/>
    <property type="match status" value="1"/>
</dbReference>
<dbReference type="EMBL" id="CP069110">
    <property type="protein sequence ID" value="QSS60945.1"/>
    <property type="molecule type" value="Genomic_DNA"/>
</dbReference>
<feature type="compositionally biased region" description="Basic and acidic residues" evidence="1">
    <location>
        <begin position="18"/>
        <end position="38"/>
    </location>
</feature>
<evidence type="ECO:0000256" key="1">
    <source>
        <dbReference type="SAM" id="MobiDB-lite"/>
    </source>
</evidence>
<dbReference type="InterPro" id="IPR036561">
    <property type="entry name" value="MAM33_sf"/>
</dbReference>
<dbReference type="InterPro" id="IPR003428">
    <property type="entry name" value="MAM33"/>
</dbReference>
<feature type="compositionally biased region" description="Basic residues" evidence="1">
    <location>
        <begin position="1"/>
        <end position="17"/>
    </location>
</feature>
<evidence type="ECO:0000313" key="3">
    <source>
        <dbReference type="Proteomes" id="UP000663671"/>
    </source>
</evidence>
<gene>
    <name evidence="2" type="ORF">I7I51_05751</name>
</gene>
<feature type="compositionally biased region" description="Acidic residues" evidence="1">
    <location>
        <begin position="375"/>
        <end position="387"/>
    </location>
</feature>
<organism evidence="2 3">
    <name type="scientific">Ajellomyces capsulatus</name>
    <name type="common">Darling's disease fungus</name>
    <name type="synonym">Histoplasma capsulatum</name>
    <dbReference type="NCBI Taxonomy" id="5037"/>
    <lineage>
        <taxon>Eukaryota</taxon>
        <taxon>Fungi</taxon>
        <taxon>Dikarya</taxon>
        <taxon>Ascomycota</taxon>
        <taxon>Pezizomycotina</taxon>
        <taxon>Eurotiomycetes</taxon>
        <taxon>Eurotiomycetidae</taxon>
        <taxon>Onygenales</taxon>
        <taxon>Ajellomycetaceae</taxon>
        <taxon>Histoplasma</taxon>
    </lineage>
</organism>
<dbReference type="AlphaFoldDB" id="A0A8A1M5L8"/>
<dbReference type="GO" id="GO:0005759">
    <property type="term" value="C:mitochondrial matrix"/>
    <property type="evidence" value="ECO:0007669"/>
    <property type="project" value="InterPro"/>
</dbReference>
<feature type="region of interest" description="Disordered" evidence="1">
    <location>
        <begin position="346"/>
        <end position="389"/>
    </location>
</feature>